<dbReference type="AlphaFoldDB" id="S0G158"/>
<protein>
    <submittedName>
        <fullName evidence="5">Iron(3+)-hydroxamate import ATP-binding protein FhuC</fullName>
        <ecNumber evidence="5">3.6.3.34</ecNumber>
    </submittedName>
</protein>
<gene>
    <name evidence="5" type="primary">fhuC1</name>
    <name evidence="5" type="ORF">Dpo_11c00740</name>
</gene>
<dbReference type="InterPro" id="IPR003593">
    <property type="entry name" value="AAA+_ATPase"/>
</dbReference>
<dbReference type="InterPro" id="IPR027417">
    <property type="entry name" value="P-loop_NTPase"/>
</dbReference>
<dbReference type="Proteomes" id="UP000014216">
    <property type="component" value="Unassembled WGS sequence"/>
</dbReference>
<evidence type="ECO:0000259" key="4">
    <source>
        <dbReference type="PROSITE" id="PS50893"/>
    </source>
</evidence>
<dbReference type="InterPro" id="IPR050153">
    <property type="entry name" value="Metal_Ion_Import_ABC"/>
</dbReference>
<proteinExistence type="predicted"/>
<keyword evidence="3 5" id="KW-0067">ATP-binding</keyword>
<dbReference type="GO" id="GO:0005524">
    <property type="term" value="F:ATP binding"/>
    <property type="evidence" value="ECO:0007669"/>
    <property type="project" value="UniProtKB-KW"/>
</dbReference>
<accession>S0G158</accession>
<dbReference type="PROSITE" id="PS50893">
    <property type="entry name" value="ABC_TRANSPORTER_2"/>
    <property type="match status" value="1"/>
</dbReference>
<dbReference type="GO" id="GO:0016887">
    <property type="term" value="F:ATP hydrolysis activity"/>
    <property type="evidence" value="ECO:0007669"/>
    <property type="project" value="InterPro"/>
</dbReference>
<evidence type="ECO:0000313" key="5">
    <source>
        <dbReference type="EMBL" id="EMS77932.1"/>
    </source>
</evidence>
<evidence type="ECO:0000256" key="3">
    <source>
        <dbReference type="ARBA" id="ARBA00022840"/>
    </source>
</evidence>
<dbReference type="SUPFAM" id="SSF52540">
    <property type="entry name" value="P-loop containing nucleoside triphosphate hydrolases"/>
    <property type="match status" value="1"/>
</dbReference>
<comment type="caution">
    <text evidence="5">The sequence shown here is derived from an EMBL/GenBank/DDBJ whole genome shotgun (WGS) entry which is preliminary data.</text>
</comment>
<dbReference type="EC" id="3.6.3.34" evidence="5"/>
<feature type="domain" description="ABC transporter" evidence="4">
    <location>
        <begin position="5"/>
        <end position="241"/>
    </location>
</feature>
<reference evidence="5 6" key="1">
    <citation type="journal article" date="2013" name="Genome Announc.">
        <title>Draft Genome Sequence of Desulfotignum phosphitoxidans DSM 13687 Strain FiPS-3.</title>
        <authorList>
            <person name="Poehlein A."/>
            <person name="Daniel R."/>
            <person name="Simeonova D.D."/>
        </authorList>
    </citation>
    <scope>NUCLEOTIDE SEQUENCE [LARGE SCALE GENOMIC DNA]</scope>
    <source>
        <strain evidence="5 6">DSM 13687</strain>
    </source>
</reference>
<keyword evidence="2" id="KW-0547">Nucleotide-binding</keyword>
<dbReference type="Pfam" id="PF00005">
    <property type="entry name" value="ABC_tran"/>
    <property type="match status" value="1"/>
</dbReference>
<evidence type="ECO:0000313" key="6">
    <source>
        <dbReference type="Proteomes" id="UP000014216"/>
    </source>
</evidence>
<dbReference type="PANTHER" id="PTHR42734">
    <property type="entry name" value="METAL TRANSPORT SYSTEM ATP-BINDING PROTEIN TM_0124-RELATED"/>
    <property type="match status" value="1"/>
</dbReference>
<sequence length="273" mass="29356">MHGSVDITDLSFGYTESEPVFSGIDLSLAPGQVFCLLGPNGSGKSTLLKCIMQVLTPNAGRVAVDGQNLNGLSASQIASKLGFVPQSLVSAFPFTVAEIVVMGRASQIRMTASPSKKDRDLAMAALERMGIAHLALRPCHQLSGGEWQQVLIARALTHSPQVLLLDEPTSHLDIGNQVKILEIVNRLAQDGITILMASHFPDHAFLTAHQVGILKNGRLLALGNPDDTLCESVLYDTYGIHIRVVTIGKEVNRKICIPVLQEINRPVPAKEVS</sequence>
<evidence type="ECO:0000256" key="1">
    <source>
        <dbReference type="ARBA" id="ARBA00022448"/>
    </source>
</evidence>
<keyword evidence="5" id="KW-0378">Hydrolase</keyword>
<dbReference type="CDD" id="cd03214">
    <property type="entry name" value="ABC_Iron-Siderophores_B12_Hemin"/>
    <property type="match status" value="1"/>
</dbReference>
<organism evidence="5 6">
    <name type="scientific">Desulfotignum phosphitoxidans DSM 13687</name>
    <dbReference type="NCBI Taxonomy" id="1286635"/>
    <lineage>
        <taxon>Bacteria</taxon>
        <taxon>Pseudomonadati</taxon>
        <taxon>Thermodesulfobacteriota</taxon>
        <taxon>Desulfobacteria</taxon>
        <taxon>Desulfobacterales</taxon>
        <taxon>Desulfobacteraceae</taxon>
        <taxon>Desulfotignum</taxon>
    </lineage>
</organism>
<name>S0G158_9BACT</name>
<dbReference type="Gene3D" id="3.40.50.300">
    <property type="entry name" value="P-loop containing nucleotide triphosphate hydrolases"/>
    <property type="match status" value="1"/>
</dbReference>
<dbReference type="SMART" id="SM00382">
    <property type="entry name" value="AAA"/>
    <property type="match status" value="1"/>
</dbReference>
<keyword evidence="6" id="KW-1185">Reference proteome</keyword>
<evidence type="ECO:0000256" key="2">
    <source>
        <dbReference type="ARBA" id="ARBA00022741"/>
    </source>
</evidence>
<dbReference type="FunFam" id="3.40.50.300:FF:000134">
    <property type="entry name" value="Iron-enterobactin ABC transporter ATP-binding protein"/>
    <property type="match status" value="1"/>
</dbReference>
<dbReference type="InterPro" id="IPR003439">
    <property type="entry name" value="ABC_transporter-like_ATP-bd"/>
</dbReference>
<dbReference type="EMBL" id="APJX01000011">
    <property type="protein sequence ID" value="EMS77932.1"/>
    <property type="molecule type" value="Genomic_DNA"/>
</dbReference>
<dbReference type="PANTHER" id="PTHR42734:SF19">
    <property type="entry name" value="IRON COMPOUNDS ABC TRANSPORTER, ATP-BINDING PROTEIN"/>
    <property type="match status" value="1"/>
</dbReference>
<keyword evidence="1" id="KW-0813">Transport</keyword>
<dbReference type="OrthoDB" id="9809450at2"/>
<dbReference type="RefSeq" id="WP_006968077.1">
    <property type="nucleotide sequence ID" value="NZ_APJX01000011.1"/>
</dbReference>